<feature type="region of interest" description="Disordered" evidence="1">
    <location>
        <begin position="276"/>
        <end position="296"/>
    </location>
</feature>
<gene>
    <name evidence="4" type="ORF">ITP53_55285</name>
</gene>
<dbReference type="AlphaFoldDB" id="A0A931AQC3"/>
<dbReference type="NCBIfam" id="NF040570">
    <property type="entry name" value="guided_TnpB"/>
    <property type="match status" value="1"/>
</dbReference>
<sequence>MLTGRKYRLDLTEEQAAFAERIGGACRSVWNTALEQRRVYRCRGAFIGYHDQARQLVEAKLEFEWLAEVPGHCLQQTLIDLDQACARHGTWKVRWKSRVRNAPSFRFPEGGKIAVERLNRRWARAKLPKLGWVRFRITRPLGGKVKNATVSRDGMHWYISFLIEDGITAPDRHANPGGAVGIDRGVAKVVTRSDGRFHHQVFARDREVEHAKKLQRDLARTKKGSQRRKRAAARVADLARKVRRRRQDFAAKTAHILATGFELVVFEALATRNMTAGVEPRPDPERPDAFLPNGAASKSGLNRSILDKGWHRIELATRSKARYTGTHVITVNPAYTSQRCNV</sequence>
<evidence type="ECO:0000313" key="4">
    <source>
        <dbReference type="EMBL" id="MBF8194669.1"/>
    </source>
</evidence>
<evidence type="ECO:0000313" key="5">
    <source>
        <dbReference type="Proteomes" id="UP000605361"/>
    </source>
</evidence>
<name>A0A931AQC3_9ACTN</name>
<dbReference type="InterPro" id="IPR021027">
    <property type="entry name" value="Transposase_put_HTH"/>
</dbReference>
<dbReference type="Pfam" id="PF12323">
    <property type="entry name" value="HTH_OrfB_IS605"/>
    <property type="match status" value="1"/>
</dbReference>
<dbReference type="RefSeq" id="WP_195903479.1">
    <property type="nucleotide sequence ID" value="NZ_JADOGI010000514.1"/>
</dbReference>
<evidence type="ECO:0000259" key="3">
    <source>
        <dbReference type="Pfam" id="PF12323"/>
    </source>
</evidence>
<feature type="non-terminal residue" evidence="4">
    <location>
        <position position="342"/>
    </location>
</feature>
<keyword evidence="5" id="KW-1185">Reference proteome</keyword>
<feature type="domain" description="Probable transposase IS891/IS1136/IS1341" evidence="2">
    <location>
        <begin position="170"/>
        <end position="275"/>
    </location>
</feature>
<evidence type="ECO:0000256" key="1">
    <source>
        <dbReference type="SAM" id="MobiDB-lite"/>
    </source>
</evidence>
<evidence type="ECO:0000259" key="2">
    <source>
        <dbReference type="Pfam" id="PF01385"/>
    </source>
</evidence>
<comment type="caution">
    <text evidence="4">The sequence shown here is derived from an EMBL/GenBank/DDBJ whole genome shotgun (WGS) entry which is preliminary data.</text>
</comment>
<feature type="domain" description="Transposase putative helix-turn-helix" evidence="3">
    <location>
        <begin position="1"/>
        <end position="40"/>
    </location>
</feature>
<dbReference type="Pfam" id="PF01385">
    <property type="entry name" value="OrfB_IS605"/>
    <property type="match status" value="1"/>
</dbReference>
<proteinExistence type="predicted"/>
<dbReference type="Proteomes" id="UP000605361">
    <property type="component" value="Unassembled WGS sequence"/>
</dbReference>
<dbReference type="InterPro" id="IPR001959">
    <property type="entry name" value="Transposase"/>
</dbReference>
<accession>A0A931AQC3</accession>
<protein>
    <submittedName>
        <fullName evidence="4">Transposase</fullName>
    </submittedName>
</protein>
<dbReference type="EMBL" id="JADOGI010000514">
    <property type="protein sequence ID" value="MBF8194669.1"/>
    <property type="molecule type" value="Genomic_DNA"/>
</dbReference>
<reference evidence="4" key="1">
    <citation type="submission" date="2020-11" db="EMBL/GenBank/DDBJ databases">
        <title>Whole-genome analyses of Nonomuraea sp. K274.</title>
        <authorList>
            <person name="Veyisoglu A."/>
        </authorList>
    </citation>
    <scope>NUCLEOTIDE SEQUENCE</scope>
    <source>
        <strain evidence="4">K274</strain>
    </source>
</reference>
<organism evidence="4 5">
    <name type="scientific">Nonomuraea cypriaca</name>
    <dbReference type="NCBI Taxonomy" id="1187855"/>
    <lineage>
        <taxon>Bacteria</taxon>
        <taxon>Bacillati</taxon>
        <taxon>Actinomycetota</taxon>
        <taxon>Actinomycetes</taxon>
        <taxon>Streptosporangiales</taxon>
        <taxon>Streptosporangiaceae</taxon>
        <taxon>Nonomuraea</taxon>
    </lineage>
</organism>